<dbReference type="InterPro" id="IPR024079">
    <property type="entry name" value="MetalloPept_cat_dom_sf"/>
</dbReference>
<name>A0A9W3BID3_BIOGL</name>
<proteinExistence type="predicted"/>
<dbReference type="RefSeq" id="XP_055899198.1">
    <property type="nucleotide sequence ID" value="XM_056043223.1"/>
</dbReference>
<dbReference type="OrthoDB" id="6134861at2759"/>
<evidence type="ECO:0000256" key="1">
    <source>
        <dbReference type="PROSITE-ProRule" id="PRU00276"/>
    </source>
</evidence>
<dbReference type="PANTHER" id="PTHR11905:SF159">
    <property type="entry name" value="ADAM METALLOPROTEASE"/>
    <property type="match status" value="1"/>
</dbReference>
<keyword evidence="3" id="KW-1185">Reference proteome</keyword>
<evidence type="ECO:0000313" key="4">
    <source>
        <dbReference type="RefSeq" id="XP_055899198.1"/>
    </source>
</evidence>
<dbReference type="Gene3D" id="3.40.390.10">
    <property type="entry name" value="Collagenase (Catalytic Domain)"/>
    <property type="match status" value="1"/>
</dbReference>
<gene>
    <name evidence="4" type="primary">LOC106071097</name>
</gene>
<sequence length="499" mass="57205">MLHFLVRFMYPSVQQLKYTWRMKYRATIGYYQSTFILFSLIIRTISVKVDLDISSDDVKGMPSVINVTLTSDTNMSTVLLKLSRVEHINSNLPIYTIEDDQITKQQVQEDEFVAFYQDTNHQAVIHVVRQNVTDAPDDFIIKRGEYVDQNIRYTIEPNSRKKREANQFDNVNENYEVKRALTPLASLSDYALPPPGVHAREVRYISKKSQYGRKIDRRRRQSVSTYYIDITAFLEFSNYKLFLDQASKDQVTALKKVQEYYAFIFTGMDLVYQNFDANNIRLRIKLTKIIIFKTTASFQLTFQSNNISRVDTDKVLSSFTTFLTSTSGRDLSFPYDHAMLFVGNDLWSNNTDILGLAWLDTLCLTDGYSSSVIEDYGYYTSYLTAAHELGHSLSARHDGDKNACSYSDQFLMASSSSETNKTTKRNPWLFSMCSKSYITSCITQLLDSPSGQTCLSNTLSAVGDIPDVSSRLLGQEIPANKQCQMRFGSRSYDCQVKYT</sequence>
<dbReference type="PANTHER" id="PTHR11905">
    <property type="entry name" value="ADAM A DISINTEGRIN AND METALLOPROTEASE DOMAIN"/>
    <property type="match status" value="1"/>
</dbReference>
<dbReference type="GO" id="GO:0004222">
    <property type="term" value="F:metalloendopeptidase activity"/>
    <property type="evidence" value="ECO:0007669"/>
    <property type="project" value="InterPro"/>
</dbReference>
<accession>A0A9W3BID3</accession>
<dbReference type="OMA" id="WERCSAT"/>
<dbReference type="Pfam" id="PF13688">
    <property type="entry name" value="Reprolysin_5"/>
    <property type="match status" value="1"/>
</dbReference>
<evidence type="ECO:0000313" key="3">
    <source>
        <dbReference type="Proteomes" id="UP001165740"/>
    </source>
</evidence>
<dbReference type="GO" id="GO:0006509">
    <property type="term" value="P:membrane protein ectodomain proteolysis"/>
    <property type="evidence" value="ECO:0007669"/>
    <property type="project" value="TreeGrafter"/>
</dbReference>
<feature type="active site" evidence="1">
    <location>
        <position position="388"/>
    </location>
</feature>
<dbReference type="AlphaFoldDB" id="A0A9W3BID3"/>
<keyword evidence="1" id="KW-0479">Metal-binding</keyword>
<feature type="binding site" evidence="1">
    <location>
        <position position="387"/>
    </location>
    <ligand>
        <name>Zn(2+)</name>
        <dbReference type="ChEBI" id="CHEBI:29105"/>
        <note>catalytic</note>
    </ligand>
</feature>
<feature type="binding site" evidence="1">
    <location>
        <position position="397"/>
    </location>
    <ligand>
        <name>Zn(2+)</name>
        <dbReference type="ChEBI" id="CHEBI:29105"/>
        <note>catalytic</note>
    </ligand>
</feature>
<dbReference type="Proteomes" id="UP001165740">
    <property type="component" value="Chromosome 10"/>
</dbReference>
<dbReference type="InterPro" id="IPR001590">
    <property type="entry name" value="Peptidase_M12B"/>
</dbReference>
<feature type="binding site" evidence="1">
    <location>
        <position position="391"/>
    </location>
    <ligand>
        <name>Zn(2+)</name>
        <dbReference type="ChEBI" id="CHEBI:29105"/>
        <note>catalytic</note>
    </ligand>
</feature>
<comment type="caution">
    <text evidence="1">Lacks conserved residue(s) required for the propagation of feature annotation.</text>
</comment>
<dbReference type="SUPFAM" id="SSF55486">
    <property type="entry name" value="Metalloproteases ('zincins'), catalytic domain"/>
    <property type="match status" value="1"/>
</dbReference>
<keyword evidence="1" id="KW-0862">Zinc</keyword>
<reference evidence="4" key="1">
    <citation type="submission" date="2025-08" db="UniProtKB">
        <authorList>
            <consortium name="RefSeq"/>
        </authorList>
    </citation>
    <scope>IDENTIFICATION</scope>
</reference>
<protein>
    <submittedName>
        <fullName evidence="4">A disintegrin and metalloproteinase with thrombospondin motifs 10-like</fullName>
    </submittedName>
</protein>
<dbReference type="GeneID" id="106071097"/>
<feature type="domain" description="Peptidase M12B" evidence="2">
    <location>
        <begin position="226"/>
        <end position="444"/>
    </location>
</feature>
<evidence type="ECO:0000259" key="2">
    <source>
        <dbReference type="PROSITE" id="PS50215"/>
    </source>
</evidence>
<dbReference type="PROSITE" id="PS50215">
    <property type="entry name" value="ADAM_MEPRO"/>
    <property type="match status" value="1"/>
</dbReference>
<organism evidence="3 4">
    <name type="scientific">Biomphalaria glabrata</name>
    <name type="common">Bloodfluke planorb</name>
    <name type="synonym">Freshwater snail</name>
    <dbReference type="NCBI Taxonomy" id="6526"/>
    <lineage>
        <taxon>Eukaryota</taxon>
        <taxon>Metazoa</taxon>
        <taxon>Spiralia</taxon>
        <taxon>Lophotrochozoa</taxon>
        <taxon>Mollusca</taxon>
        <taxon>Gastropoda</taxon>
        <taxon>Heterobranchia</taxon>
        <taxon>Euthyneura</taxon>
        <taxon>Panpulmonata</taxon>
        <taxon>Hygrophila</taxon>
        <taxon>Lymnaeoidea</taxon>
        <taxon>Planorbidae</taxon>
        <taxon>Biomphalaria</taxon>
    </lineage>
</organism>
<dbReference type="GO" id="GO:0046872">
    <property type="term" value="F:metal ion binding"/>
    <property type="evidence" value="ECO:0007669"/>
    <property type="project" value="UniProtKB-KW"/>
</dbReference>